<organism evidence="2 3">
    <name type="scientific">Pandoraea communis</name>
    <dbReference type="NCBI Taxonomy" id="2508297"/>
    <lineage>
        <taxon>Bacteria</taxon>
        <taxon>Pseudomonadati</taxon>
        <taxon>Pseudomonadota</taxon>
        <taxon>Betaproteobacteria</taxon>
        <taxon>Burkholderiales</taxon>
        <taxon>Burkholderiaceae</taxon>
        <taxon>Pandoraea</taxon>
    </lineage>
</organism>
<keyword evidence="3" id="KW-1185">Reference proteome</keyword>
<dbReference type="RefSeq" id="WP_150587021.1">
    <property type="nucleotide sequence ID" value="NZ_CABPSE010000024.1"/>
</dbReference>
<feature type="compositionally biased region" description="Polar residues" evidence="1">
    <location>
        <begin position="62"/>
        <end position="71"/>
    </location>
</feature>
<dbReference type="Proteomes" id="UP000383971">
    <property type="component" value="Unassembled WGS sequence"/>
</dbReference>
<dbReference type="AlphaFoldDB" id="A0A5E4YS31"/>
<gene>
    <name evidence="2" type="ORF">PCO31111_04759</name>
</gene>
<sequence length="170" mass="17942">MAFNSKKRLFADAVLAGKSNKDAAIAAGYSAATASAAGSRLVKDPDVVDYLSKHKRKGVRKSQVQSKSTPSAPEESEAKAVTSAAVAAGFDLSAILTFKDPKEFLLAAMNDWKTEPKLRIDAAKTLMPFVHAKVGEAGKKEQREEAAKNVVGRFGRAAPPRLAASGGKKV</sequence>
<dbReference type="InterPro" id="IPR005335">
    <property type="entry name" value="Terminase_ssu"/>
</dbReference>
<dbReference type="GO" id="GO:0051276">
    <property type="term" value="P:chromosome organization"/>
    <property type="evidence" value="ECO:0007669"/>
    <property type="project" value="InterPro"/>
</dbReference>
<proteinExistence type="predicted"/>
<accession>A0A5E4YS31</accession>
<protein>
    <submittedName>
        <fullName evidence="2">Terminase</fullName>
    </submittedName>
</protein>
<dbReference type="Pfam" id="PF03592">
    <property type="entry name" value="Terminase_2"/>
    <property type="match status" value="1"/>
</dbReference>
<dbReference type="Gene3D" id="1.10.10.1400">
    <property type="entry name" value="Terminase, small subunit, N-terminal DNA-binding domain, HTH motif"/>
    <property type="match status" value="1"/>
</dbReference>
<reference evidence="2 3" key="1">
    <citation type="submission" date="2019-08" db="EMBL/GenBank/DDBJ databases">
        <authorList>
            <person name="Peeters C."/>
        </authorList>
    </citation>
    <scope>NUCLEOTIDE SEQUENCE [LARGE SCALE GENOMIC DNA]</scope>
    <source>
        <strain evidence="2 3">LMG 31111</strain>
    </source>
</reference>
<dbReference type="EMBL" id="CABPSE010000024">
    <property type="protein sequence ID" value="VVE51619.1"/>
    <property type="molecule type" value="Genomic_DNA"/>
</dbReference>
<evidence type="ECO:0000313" key="3">
    <source>
        <dbReference type="Proteomes" id="UP000383971"/>
    </source>
</evidence>
<evidence type="ECO:0000256" key="1">
    <source>
        <dbReference type="SAM" id="MobiDB-lite"/>
    </source>
</evidence>
<evidence type="ECO:0000313" key="2">
    <source>
        <dbReference type="EMBL" id="VVE51619.1"/>
    </source>
</evidence>
<feature type="region of interest" description="Disordered" evidence="1">
    <location>
        <begin position="58"/>
        <end position="78"/>
    </location>
</feature>
<dbReference type="InterPro" id="IPR038713">
    <property type="entry name" value="Terminase_Gp1_N_sf"/>
</dbReference>
<name>A0A5E4YS31_9BURK</name>